<evidence type="ECO:0000256" key="1">
    <source>
        <dbReference type="SAM" id="MobiDB-lite"/>
    </source>
</evidence>
<accession>A0A840XNE3</accession>
<keyword evidence="3" id="KW-0238">DNA-binding</keyword>
<feature type="region of interest" description="Disordered" evidence="1">
    <location>
        <begin position="85"/>
        <end position="114"/>
    </location>
</feature>
<dbReference type="Pfam" id="PF03551">
    <property type="entry name" value="PadR"/>
    <property type="match status" value="1"/>
</dbReference>
<keyword evidence="4" id="KW-1185">Reference proteome</keyword>
<reference evidence="3 4" key="1">
    <citation type="submission" date="2020-08" db="EMBL/GenBank/DDBJ databases">
        <title>Sequencing the genomes of 1000 actinobacteria strains.</title>
        <authorList>
            <person name="Klenk H.-P."/>
        </authorList>
    </citation>
    <scope>NUCLEOTIDE SEQUENCE [LARGE SCALE GENOMIC DNA]</scope>
    <source>
        <strain evidence="3 4">DSM 23889</strain>
    </source>
</reference>
<organism evidence="3 4">
    <name type="scientific">Microcella frigidaquae</name>
    <dbReference type="NCBI Taxonomy" id="424758"/>
    <lineage>
        <taxon>Bacteria</taxon>
        <taxon>Bacillati</taxon>
        <taxon>Actinomycetota</taxon>
        <taxon>Actinomycetes</taxon>
        <taxon>Micrococcales</taxon>
        <taxon>Microbacteriaceae</taxon>
        <taxon>Microcella</taxon>
    </lineage>
</organism>
<gene>
    <name evidence="3" type="ORF">BJ959_000935</name>
</gene>
<dbReference type="InterPro" id="IPR036388">
    <property type="entry name" value="WH-like_DNA-bd_sf"/>
</dbReference>
<dbReference type="RefSeq" id="WP_153983129.1">
    <property type="nucleotide sequence ID" value="NZ_BAAANZ010000026.1"/>
</dbReference>
<dbReference type="InterPro" id="IPR005149">
    <property type="entry name" value="Tscrpt_reg_PadR_N"/>
</dbReference>
<name>A0A840XNE3_9MICO</name>
<dbReference type="InterPro" id="IPR036390">
    <property type="entry name" value="WH_DNA-bd_sf"/>
</dbReference>
<dbReference type="Gene3D" id="1.10.10.10">
    <property type="entry name" value="Winged helix-like DNA-binding domain superfamily/Winged helix DNA-binding domain"/>
    <property type="match status" value="1"/>
</dbReference>
<dbReference type="SUPFAM" id="SSF46785">
    <property type="entry name" value="Winged helix' DNA-binding domain"/>
    <property type="match status" value="1"/>
</dbReference>
<comment type="caution">
    <text evidence="3">The sequence shown here is derived from an EMBL/GenBank/DDBJ whole genome shotgun (WGS) entry which is preliminary data.</text>
</comment>
<evidence type="ECO:0000313" key="3">
    <source>
        <dbReference type="EMBL" id="MBB5617439.1"/>
    </source>
</evidence>
<dbReference type="GO" id="GO:0003677">
    <property type="term" value="F:DNA binding"/>
    <property type="evidence" value="ECO:0007669"/>
    <property type="project" value="UniProtKB-KW"/>
</dbReference>
<evidence type="ECO:0000259" key="2">
    <source>
        <dbReference type="Pfam" id="PF03551"/>
    </source>
</evidence>
<protein>
    <submittedName>
        <fullName evidence="3">DNA-binding MarR family transcriptional regulator</fullName>
    </submittedName>
</protein>
<proteinExistence type="predicted"/>
<dbReference type="Proteomes" id="UP000552883">
    <property type="component" value="Unassembled WGS sequence"/>
</dbReference>
<feature type="compositionally biased region" description="Low complexity" evidence="1">
    <location>
        <begin position="88"/>
        <end position="103"/>
    </location>
</feature>
<evidence type="ECO:0000313" key="4">
    <source>
        <dbReference type="Proteomes" id="UP000552883"/>
    </source>
</evidence>
<dbReference type="AlphaFoldDB" id="A0A840XNE3"/>
<feature type="domain" description="Transcription regulator PadR N-terminal" evidence="2">
    <location>
        <begin position="38"/>
        <end position="81"/>
    </location>
</feature>
<sequence length="114" mass="12608">MQPLTRVTAATRDVLDVLLEHRDACWGLIVIKQSGRPPGTVYPILDRLENLGWVTSSWEEANERSGPRRRYVRLTDDGAVQAAHVVRTSRSQAARTQTARTASPLFPISGSARA</sequence>
<dbReference type="OrthoDB" id="122286at2"/>
<dbReference type="EMBL" id="JACHBS010000001">
    <property type="protein sequence ID" value="MBB5617439.1"/>
    <property type="molecule type" value="Genomic_DNA"/>
</dbReference>